<feature type="domain" description="Thioredoxin" evidence="1">
    <location>
        <begin position="1"/>
        <end position="100"/>
    </location>
</feature>
<dbReference type="SUPFAM" id="SSF52833">
    <property type="entry name" value="Thioredoxin-like"/>
    <property type="match status" value="1"/>
</dbReference>
<dbReference type="AlphaFoldDB" id="I2F1U6"/>
<dbReference type="Pfam" id="PF00085">
    <property type="entry name" value="Thioredoxin"/>
    <property type="match status" value="1"/>
</dbReference>
<dbReference type="GO" id="GO:0015035">
    <property type="term" value="F:protein-disulfide reductase activity"/>
    <property type="evidence" value="ECO:0007669"/>
    <property type="project" value="TreeGrafter"/>
</dbReference>
<proteinExistence type="predicted"/>
<dbReference type="HOGENOM" id="CLU_090389_16_1_0"/>
<protein>
    <submittedName>
        <fullName evidence="2">Thioredoxin domain-containing protein</fullName>
    </submittedName>
</protein>
<dbReference type="InterPro" id="IPR036249">
    <property type="entry name" value="Thioredoxin-like_sf"/>
</dbReference>
<organism evidence="2 3">
    <name type="scientific">Mesotoga prima MesG1.Ag.4.2</name>
    <dbReference type="NCBI Taxonomy" id="660470"/>
    <lineage>
        <taxon>Bacteria</taxon>
        <taxon>Thermotogati</taxon>
        <taxon>Thermotogota</taxon>
        <taxon>Thermotogae</taxon>
        <taxon>Kosmotogales</taxon>
        <taxon>Kosmotogaceae</taxon>
        <taxon>Mesotoga</taxon>
    </lineage>
</organism>
<dbReference type="Gene3D" id="3.40.30.10">
    <property type="entry name" value="Glutaredoxin"/>
    <property type="match status" value="1"/>
</dbReference>
<dbReference type="InterPro" id="IPR013766">
    <property type="entry name" value="Thioredoxin_domain"/>
</dbReference>
<dbReference type="PANTHER" id="PTHR45663:SF11">
    <property type="entry name" value="GEO12009P1"/>
    <property type="match status" value="1"/>
</dbReference>
<dbReference type="STRING" id="660470.Theba_0157"/>
<evidence type="ECO:0000313" key="3">
    <source>
        <dbReference type="Proteomes" id="UP000002881"/>
    </source>
</evidence>
<reference evidence="2 3" key="1">
    <citation type="journal article" date="2012" name="Genome Biol. Evol.">
        <title>Genome Sequence of the Mesophilic Thermotogales Bacterium Mesotoga prima MesG1.Ag.4.2 Reveals the Largest Thermotogales Genome To Date.</title>
        <authorList>
            <person name="Zhaxybayeva O."/>
            <person name="Swithers K.S."/>
            <person name="Foght J."/>
            <person name="Green A.G."/>
            <person name="Bruce D."/>
            <person name="Detter C."/>
            <person name="Han S."/>
            <person name="Teshima H."/>
            <person name="Han J."/>
            <person name="Woyke T."/>
            <person name="Pitluck S."/>
            <person name="Nolan M."/>
            <person name="Ivanova N."/>
            <person name="Pati A."/>
            <person name="Land M.L."/>
            <person name="Dlutek M."/>
            <person name="Doolittle W.F."/>
            <person name="Noll K.M."/>
            <person name="Nesbo C.L."/>
        </authorList>
    </citation>
    <scope>NUCLEOTIDE SEQUENCE [LARGE SCALE GENOMIC DNA]</scope>
    <source>
        <strain evidence="3">mesG1.Ag.4.2</strain>
    </source>
</reference>
<dbReference type="EMBL" id="CP003532">
    <property type="protein sequence ID" value="AFK05899.1"/>
    <property type="molecule type" value="Genomic_DNA"/>
</dbReference>
<dbReference type="eggNOG" id="COG0526">
    <property type="taxonomic scope" value="Bacteria"/>
</dbReference>
<dbReference type="RefSeq" id="WP_014730064.1">
    <property type="nucleotide sequence ID" value="NC_017934.1"/>
</dbReference>
<keyword evidence="3" id="KW-1185">Reference proteome</keyword>
<dbReference type="GeneID" id="87106016"/>
<evidence type="ECO:0000259" key="1">
    <source>
        <dbReference type="PROSITE" id="PS51352"/>
    </source>
</evidence>
<evidence type="ECO:0000313" key="2">
    <source>
        <dbReference type="EMBL" id="AFK05899.1"/>
    </source>
</evidence>
<gene>
    <name evidence="2" type="ORF">Theba_0157</name>
</gene>
<name>I2F1U6_9BACT</name>
<dbReference type="KEGG" id="mpg:Theba_0157"/>
<sequence length="103" mass="11807">MKEITLRELREVTGLVLVDFFSPGCGVCTAIETKLVAVEKDFPSWKFFKINTVENPAVASEYSVFTVPTIVVQTDGREQKRWSRYFSLEDVIEFLHEIDETEG</sequence>
<dbReference type="PROSITE" id="PS51352">
    <property type="entry name" value="THIOREDOXIN_2"/>
    <property type="match status" value="1"/>
</dbReference>
<dbReference type="PANTHER" id="PTHR45663">
    <property type="entry name" value="GEO12009P1"/>
    <property type="match status" value="1"/>
</dbReference>
<dbReference type="GO" id="GO:0005737">
    <property type="term" value="C:cytoplasm"/>
    <property type="evidence" value="ECO:0007669"/>
    <property type="project" value="TreeGrafter"/>
</dbReference>
<dbReference type="CDD" id="cd02947">
    <property type="entry name" value="TRX_family"/>
    <property type="match status" value="1"/>
</dbReference>
<dbReference type="Proteomes" id="UP000002881">
    <property type="component" value="Chromosome"/>
</dbReference>
<accession>I2F1U6</accession>